<dbReference type="RefSeq" id="XP_005716445.1">
    <property type="nucleotide sequence ID" value="XM_005716388.1"/>
</dbReference>
<accession>R7QGN9</accession>
<keyword evidence="2" id="KW-1185">Reference proteome</keyword>
<sequence length="36" mass="4194">MRASFKTAWTAMFGCICLRFSKYYMSNNLMYCVSAP</sequence>
<dbReference type="Gramene" id="CDF36626">
    <property type="protein sequence ID" value="CDF36626"/>
    <property type="gene ID" value="CHC_T00004899001"/>
</dbReference>
<proteinExistence type="predicted"/>
<gene>
    <name evidence="1" type="ORF">CHC_T00004899001</name>
</gene>
<name>R7QGN9_CHOCR</name>
<dbReference type="Proteomes" id="UP000012073">
    <property type="component" value="Unassembled WGS sequence"/>
</dbReference>
<protein>
    <submittedName>
        <fullName evidence="1">Uncharacterized protein</fullName>
    </submittedName>
</protein>
<dbReference type="EMBL" id="HG001794">
    <property type="protein sequence ID" value="CDF36626.1"/>
    <property type="molecule type" value="Genomic_DNA"/>
</dbReference>
<dbReference type="KEGG" id="ccp:CHC_T00004899001"/>
<dbReference type="GeneID" id="17324162"/>
<organism evidence="1 2">
    <name type="scientific">Chondrus crispus</name>
    <name type="common">Carrageen Irish moss</name>
    <name type="synonym">Polymorpha crispa</name>
    <dbReference type="NCBI Taxonomy" id="2769"/>
    <lineage>
        <taxon>Eukaryota</taxon>
        <taxon>Rhodophyta</taxon>
        <taxon>Florideophyceae</taxon>
        <taxon>Rhodymeniophycidae</taxon>
        <taxon>Gigartinales</taxon>
        <taxon>Gigartinaceae</taxon>
        <taxon>Chondrus</taxon>
    </lineage>
</organism>
<reference evidence="2" key="1">
    <citation type="journal article" date="2013" name="Proc. Natl. Acad. Sci. U.S.A.">
        <title>Genome structure and metabolic features in the red seaweed Chondrus crispus shed light on evolution of the Archaeplastida.</title>
        <authorList>
            <person name="Collen J."/>
            <person name="Porcel B."/>
            <person name="Carre W."/>
            <person name="Ball S.G."/>
            <person name="Chaparro C."/>
            <person name="Tonon T."/>
            <person name="Barbeyron T."/>
            <person name="Michel G."/>
            <person name="Noel B."/>
            <person name="Valentin K."/>
            <person name="Elias M."/>
            <person name="Artiguenave F."/>
            <person name="Arun A."/>
            <person name="Aury J.M."/>
            <person name="Barbosa-Neto J.F."/>
            <person name="Bothwell J.H."/>
            <person name="Bouget F.Y."/>
            <person name="Brillet L."/>
            <person name="Cabello-Hurtado F."/>
            <person name="Capella-Gutierrez S."/>
            <person name="Charrier B."/>
            <person name="Cladiere L."/>
            <person name="Cock J.M."/>
            <person name="Coelho S.M."/>
            <person name="Colleoni C."/>
            <person name="Czjzek M."/>
            <person name="Da Silva C."/>
            <person name="Delage L."/>
            <person name="Denoeud F."/>
            <person name="Deschamps P."/>
            <person name="Dittami S.M."/>
            <person name="Gabaldon T."/>
            <person name="Gachon C.M."/>
            <person name="Groisillier A."/>
            <person name="Herve C."/>
            <person name="Jabbari K."/>
            <person name="Katinka M."/>
            <person name="Kloareg B."/>
            <person name="Kowalczyk N."/>
            <person name="Labadie K."/>
            <person name="Leblanc C."/>
            <person name="Lopez P.J."/>
            <person name="McLachlan D.H."/>
            <person name="Meslet-Cladiere L."/>
            <person name="Moustafa A."/>
            <person name="Nehr Z."/>
            <person name="Nyvall Collen P."/>
            <person name="Panaud O."/>
            <person name="Partensky F."/>
            <person name="Poulain J."/>
            <person name="Rensing S.A."/>
            <person name="Rousvoal S."/>
            <person name="Samson G."/>
            <person name="Symeonidi A."/>
            <person name="Weissenbach J."/>
            <person name="Zambounis A."/>
            <person name="Wincker P."/>
            <person name="Boyen C."/>
        </authorList>
    </citation>
    <scope>NUCLEOTIDE SEQUENCE [LARGE SCALE GENOMIC DNA]</scope>
    <source>
        <strain evidence="2">cv. Stackhouse</strain>
    </source>
</reference>
<evidence type="ECO:0000313" key="1">
    <source>
        <dbReference type="EMBL" id="CDF36626.1"/>
    </source>
</evidence>
<dbReference type="AlphaFoldDB" id="R7QGN9"/>
<evidence type="ECO:0000313" key="2">
    <source>
        <dbReference type="Proteomes" id="UP000012073"/>
    </source>
</evidence>